<name>A0A512DP03_9PROT</name>
<feature type="region of interest" description="Disordered" evidence="1">
    <location>
        <begin position="230"/>
        <end position="274"/>
    </location>
</feature>
<gene>
    <name evidence="2" type="ORF">SAE02_23720</name>
</gene>
<evidence type="ECO:0000313" key="2">
    <source>
        <dbReference type="EMBL" id="GEO38224.1"/>
    </source>
</evidence>
<reference evidence="2 3" key="1">
    <citation type="submission" date="2019-07" db="EMBL/GenBank/DDBJ databases">
        <title>Whole genome shotgun sequence of Skermanella aerolata NBRC 106429.</title>
        <authorList>
            <person name="Hosoyama A."/>
            <person name="Uohara A."/>
            <person name="Ohji S."/>
            <person name="Ichikawa N."/>
        </authorList>
    </citation>
    <scope>NUCLEOTIDE SEQUENCE [LARGE SCALE GENOMIC DNA]</scope>
    <source>
        <strain evidence="2 3">NBRC 106429</strain>
    </source>
</reference>
<comment type="caution">
    <text evidence="2">The sequence shown here is derived from an EMBL/GenBank/DDBJ whole genome shotgun (WGS) entry which is preliminary data.</text>
</comment>
<organism evidence="2 3">
    <name type="scientific">Skermanella aerolata</name>
    <dbReference type="NCBI Taxonomy" id="393310"/>
    <lineage>
        <taxon>Bacteria</taxon>
        <taxon>Pseudomonadati</taxon>
        <taxon>Pseudomonadota</taxon>
        <taxon>Alphaproteobacteria</taxon>
        <taxon>Rhodospirillales</taxon>
        <taxon>Azospirillaceae</taxon>
        <taxon>Skermanella</taxon>
    </lineage>
</organism>
<keyword evidence="3" id="KW-1185">Reference proteome</keyword>
<accession>A0A512DP03</accession>
<protein>
    <submittedName>
        <fullName evidence="2">Uncharacterized protein</fullName>
    </submittedName>
</protein>
<dbReference type="EMBL" id="BJYZ01000009">
    <property type="protein sequence ID" value="GEO38224.1"/>
    <property type="molecule type" value="Genomic_DNA"/>
</dbReference>
<dbReference type="AlphaFoldDB" id="A0A512DP03"/>
<dbReference type="Proteomes" id="UP000321523">
    <property type="component" value="Unassembled WGS sequence"/>
</dbReference>
<evidence type="ECO:0000256" key="1">
    <source>
        <dbReference type="SAM" id="MobiDB-lite"/>
    </source>
</evidence>
<evidence type="ECO:0000313" key="3">
    <source>
        <dbReference type="Proteomes" id="UP000321523"/>
    </source>
</evidence>
<sequence length="435" mass="45593">MHENLWTGLPAMRNLTSEGQAKIAEIAQRHGASTDGVLTMLDALQRGGGTMAQFSHPDFGGAGQWMRGGMTMVSDLFNNALKAKVDGVCNDLSYLLGGDLNQFQEPAQGSGSSFGSFGNYGSWWPSEFGQPNSSGGQNDIRYAYFGHVNRLAVDMGGTVTIYDTGDHVISGVSQQQGNGWTLTFSSQYGTVPVGSLRIVDGNGAQAAPQALPQSDPVPEPVPFQSQASFQTSGTSLTTDGLAGTTWKFGPADSGSASRITLSPDGGIGGDTDPKARFWSAENGALTFYDAEGRPTVRFTDAGQDQSGATVTGTDTAAGGTTWVLRSPNDPVAAPAGIAAAPSSLPIPVDLSAGQWALEDGYGQFLATLRFVSDGGIEGGRATETRWRVDGDTVVLLHGSGRPTARFDTFQFQRGRWTLNGTLQSDAGVTMVLRQA</sequence>
<proteinExistence type="predicted"/>